<evidence type="ECO:0000259" key="11">
    <source>
        <dbReference type="Pfam" id="PF16177"/>
    </source>
</evidence>
<accession>A0A3L8PSN0</accession>
<dbReference type="HAMAP" id="MF_01123">
    <property type="entry name" value="Ac_CoA_synth"/>
    <property type="match status" value="1"/>
</dbReference>
<dbReference type="Pfam" id="PF13193">
    <property type="entry name" value="AMP-binding_C"/>
    <property type="match status" value="1"/>
</dbReference>
<feature type="binding site" evidence="8">
    <location>
        <position position="583"/>
    </location>
    <ligand>
        <name>CoA</name>
        <dbReference type="ChEBI" id="CHEBI:57287"/>
    </ligand>
</feature>
<evidence type="ECO:0000256" key="4">
    <source>
        <dbReference type="ARBA" id="ARBA00022741"/>
    </source>
</evidence>
<dbReference type="CDD" id="cd05966">
    <property type="entry name" value="ACS"/>
    <property type="match status" value="1"/>
</dbReference>
<dbReference type="AlphaFoldDB" id="A0A3L8PSN0"/>
<keyword evidence="7 8" id="KW-0007">Acetylation</keyword>
<reference evidence="12 13" key="1">
    <citation type="submission" date="2018-09" db="EMBL/GenBank/DDBJ databases">
        <title>Phylogeny of the Shewanellaceae, and recommendation for two new genera, Pseudoshewanella and Parashewanella.</title>
        <authorList>
            <person name="Wang G."/>
        </authorList>
    </citation>
    <scope>NUCLEOTIDE SEQUENCE [LARGE SCALE GENOMIC DNA]</scope>
    <source>
        <strain evidence="12 13">C51</strain>
    </source>
</reference>
<evidence type="ECO:0000256" key="8">
    <source>
        <dbReference type="HAMAP-Rule" id="MF_01123"/>
    </source>
</evidence>
<dbReference type="GO" id="GO:0005829">
    <property type="term" value="C:cytosol"/>
    <property type="evidence" value="ECO:0007669"/>
    <property type="project" value="TreeGrafter"/>
</dbReference>
<keyword evidence="6 8" id="KW-0460">Magnesium</keyword>
<sequence>MNNTLFPPTPEFTQKANIDIEGYHALYQQSIESPEQFWGKHGKRLHWFTPYSKVKNTSFEKGDIHINWFEDGQLNASYNCLDRHLETQGDKIAIIWEGDDASNQQTITYRQLHERVCQFANVLLSKGVTKGEVVTIYMPMVPEVIIAMLACARIGAPHSVIFAGFSPDAIASRVKDGNSKVIITADEGVRGGRITPLKANVDHAIEQLDEGQIETVIVYQHTGNSAIWVDNRDLCWQEACAQVDHTHQAEAMNAEDPLFLLYTSGSTGQPKGVLHTTGGYLVYTSMTHEYVFDYKKDDIHWCTADVGWITAHSFMVYGPLCNGATVVMHEGIPNSPSASRIGEMIDRHNVTVLYTAPTLIRALMAKGADSFNEYQGDSLRLMGTAGEPINPQAWLWYHEVIGKQRCPIVDTWWQTETGAPMLTPLPGATATKPGAATLPFFGIKPELVDNDGNIIEGAGEGNLVFTGSWPSQMRTVYGNHQRFEETYFSTFENYYFSGDGARRDEDGYFWITGRVDDVLNVSGHRLGTAEVESALVSHTTVAEAAVVGYPHNIKGQGIYAYVTLTENTEPTDELKHTLTQWVRQHLGALATLDTIQWAPDLPKTRSGKIMRRFLRKIAANDYDNFGDSSTLAEPAVIEQLIENRISPPHCE</sequence>
<keyword evidence="3 8" id="KW-0479">Metal-binding</keyword>
<dbReference type="NCBIfam" id="NF001208">
    <property type="entry name" value="PRK00174.1"/>
    <property type="match status" value="1"/>
</dbReference>
<dbReference type="GO" id="GO:0046872">
    <property type="term" value="F:metal ion binding"/>
    <property type="evidence" value="ECO:0007669"/>
    <property type="project" value="UniProtKB-KW"/>
</dbReference>
<feature type="binding site" evidence="8">
    <location>
        <begin position="410"/>
        <end position="415"/>
    </location>
    <ligand>
        <name>ATP</name>
        <dbReference type="ChEBI" id="CHEBI:30616"/>
    </ligand>
</feature>
<feature type="domain" description="AMP-binding enzyme C-terminal" evidence="10">
    <location>
        <begin position="530"/>
        <end position="608"/>
    </location>
</feature>
<dbReference type="EMBL" id="QZEI01000074">
    <property type="protein sequence ID" value="RLV58411.1"/>
    <property type="molecule type" value="Genomic_DNA"/>
</dbReference>
<dbReference type="FunFam" id="3.40.50.12780:FF:000001">
    <property type="entry name" value="Acetyl-coenzyme A synthetase"/>
    <property type="match status" value="1"/>
</dbReference>
<dbReference type="InterPro" id="IPR020845">
    <property type="entry name" value="AMP-binding_CS"/>
</dbReference>
<dbReference type="EC" id="6.2.1.1" evidence="8"/>
<dbReference type="InterPro" id="IPR032387">
    <property type="entry name" value="ACAS_N"/>
</dbReference>
<protein>
    <recommendedName>
        <fullName evidence="8">Acetyl-coenzyme A synthetase</fullName>
        <shortName evidence="8">AcCoA synthetase</shortName>
        <shortName evidence="8">Acs</shortName>
        <ecNumber evidence="8">6.2.1.1</ecNumber>
    </recommendedName>
    <alternativeName>
        <fullName evidence="8">Acetate--CoA ligase</fullName>
    </alternativeName>
    <alternativeName>
        <fullName evidence="8">Acyl-activating enzyme</fullName>
    </alternativeName>
</protein>
<dbReference type="PANTHER" id="PTHR24095">
    <property type="entry name" value="ACETYL-COENZYME A SYNTHETASE"/>
    <property type="match status" value="1"/>
</dbReference>
<organism evidence="12 13">
    <name type="scientific">Parashewanella curva</name>
    <dbReference type="NCBI Taxonomy" id="2338552"/>
    <lineage>
        <taxon>Bacteria</taxon>
        <taxon>Pseudomonadati</taxon>
        <taxon>Pseudomonadota</taxon>
        <taxon>Gammaproteobacteria</taxon>
        <taxon>Alteromonadales</taxon>
        <taxon>Shewanellaceae</taxon>
        <taxon>Parashewanella</taxon>
    </lineage>
</organism>
<feature type="binding site" evidence="8">
    <location>
        <position position="310"/>
    </location>
    <ligand>
        <name>CoA</name>
        <dbReference type="ChEBI" id="CHEBI:57287"/>
    </ligand>
</feature>
<dbReference type="OrthoDB" id="9803968at2"/>
<feature type="binding site" evidence="8">
    <location>
        <begin position="190"/>
        <end position="193"/>
    </location>
    <ligand>
        <name>CoA</name>
        <dbReference type="ChEBI" id="CHEBI:57287"/>
    </ligand>
</feature>
<name>A0A3L8PSN0_9GAMM</name>
<proteinExistence type="inferred from homology"/>
<dbReference type="InterPro" id="IPR025110">
    <property type="entry name" value="AMP-bd_C"/>
</dbReference>
<comment type="cofactor">
    <cofactor evidence="8">
        <name>Mg(2+)</name>
        <dbReference type="ChEBI" id="CHEBI:18420"/>
    </cofactor>
</comment>
<evidence type="ECO:0000256" key="5">
    <source>
        <dbReference type="ARBA" id="ARBA00022840"/>
    </source>
</evidence>
<feature type="binding site" evidence="8">
    <location>
        <position position="525"/>
    </location>
    <ligand>
        <name>ATP</name>
        <dbReference type="ChEBI" id="CHEBI:30616"/>
    </ligand>
</feature>
<dbReference type="InterPro" id="IPR011904">
    <property type="entry name" value="Ac_CoA_lig"/>
</dbReference>
<dbReference type="InterPro" id="IPR042099">
    <property type="entry name" value="ANL_N_sf"/>
</dbReference>
<evidence type="ECO:0000259" key="9">
    <source>
        <dbReference type="Pfam" id="PF00501"/>
    </source>
</evidence>
<dbReference type="GO" id="GO:0003987">
    <property type="term" value="F:acetate-CoA ligase activity"/>
    <property type="evidence" value="ECO:0007669"/>
    <property type="project" value="UniProtKB-UniRule"/>
</dbReference>
<evidence type="ECO:0000256" key="2">
    <source>
        <dbReference type="ARBA" id="ARBA00022598"/>
    </source>
</evidence>
<dbReference type="NCBIfam" id="TIGR02188">
    <property type="entry name" value="Ac_CoA_lig_AcsA"/>
    <property type="match status" value="1"/>
</dbReference>
<dbReference type="PROSITE" id="PS00455">
    <property type="entry name" value="AMP_BINDING"/>
    <property type="match status" value="1"/>
</dbReference>
<dbReference type="Gene3D" id="3.30.300.30">
    <property type="match status" value="1"/>
</dbReference>
<comment type="catalytic activity">
    <reaction evidence="8">
        <text>acetate + ATP + CoA = acetyl-CoA + AMP + diphosphate</text>
        <dbReference type="Rhea" id="RHEA:23176"/>
        <dbReference type="ChEBI" id="CHEBI:30089"/>
        <dbReference type="ChEBI" id="CHEBI:30616"/>
        <dbReference type="ChEBI" id="CHEBI:33019"/>
        <dbReference type="ChEBI" id="CHEBI:57287"/>
        <dbReference type="ChEBI" id="CHEBI:57288"/>
        <dbReference type="ChEBI" id="CHEBI:456215"/>
        <dbReference type="EC" id="6.2.1.1"/>
    </reaction>
</comment>
<keyword evidence="13" id="KW-1185">Reference proteome</keyword>
<feature type="domain" description="Acetyl-coenzyme A synthetase N-terminal" evidence="11">
    <location>
        <begin position="23"/>
        <end position="80"/>
    </location>
</feature>
<evidence type="ECO:0000256" key="6">
    <source>
        <dbReference type="ARBA" id="ARBA00022842"/>
    </source>
</evidence>
<dbReference type="GO" id="GO:0005524">
    <property type="term" value="F:ATP binding"/>
    <property type="evidence" value="ECO:0007669"/>
    <property type="project" value="UniProtKB-KW"/>
</dbReference>
<dbReference type="SUPFAM" id="SSF56801">
    <property type="entry name" value="Acetyl-CoA synthetase-like"/>
    <property type="match status" value="1"/>
</dbReference>
<feature type="binding site" evidence="8">
    <location>
        <begin position="386"/>
        <end position="388"/>
    </location>
    <ligand>
        <name>ATP</name>
        <dbReference type="ChEBI" id="CHEBI:30616"/>
    </ligand>
</feature>
<feature type="binding site" evidence="8">
    <location>
        <position position="536"/>
    </location>
    <ligand>
        <name>Mg(2+)</name>
        <dbReference type="ChEBI" id="CHEBI:18420"/>
    </ligand>
</feature>
<dbReference type="FunFam" id="3.30.300.30:FF:000004">
    <property type="entry name" value="Acetyl-coenzyme A synthetase"/>
    <property type="match status" value="1"/>
</dbReference>
<dbReference type="Pfam" id="PF16177">
    <property type="entry name" value="ACAS_N"/>
    <property type="match status" value="1"/>
</dbReference>
<dbReference type="GO" id="GO:0016208">
    <property type="term" value="F:AMP binding"/>
    <property type="evidence" value="ECO:0007669"/>
    <property type="project" value="InterPro"/>
</dbReference>
<gene>
    <name evidence="12" type="primary">acs</name>
    <name evidence="8" type="synonym">acsA</name>
    <name evidence="12" type="ORF">D5018_17500</name>
</gene>
<feature type="domain" description="AMP-dependent synthetase/ligase" evidence="9">
    <location>
        <begin position="82"/>
        <end position="469"/>
    </location>
</feature>
<dbReference type="GO" id="GO:0019427">
    <property type="term" value="P:acetyl-CoA biosynthetic process from acetate"/>
    <property type="evidence" value="ECO:0007669"/>
    <property type="project" value="UniProtKB-UniRule"/>
</dbReference>
<comment type="caution">
    <text evidence="12">The sequence shown here is derived from an EMBL/GenBank/DDBJ whole genome shotgun (WGS) entry which is preliminary data.</text>
</comment>
<feature type="binding site" evidence="8">
    <location>
        <position position="499"/>
    </location>
    <ligand>
        <name>ATP</name>
        <dbReference type="ChEBI" id="CHEBI:30616"/>
    </ligand>
</feature>
<keyword evidence="2 8" id="KW-0436">Ligase</keyword>
<dbReference type="Pfam" id="PF00501">
    <property type="entry name" value="AMP-binding"/>
    <property type="match status" value="1"/>
</dbReference>
<evidence type="ECO:0000256" key="1">
    <source>
        <dbReference type="ARBA" id="ARBA00006432"/>
    </source>
</evidence>
<evidence type="ECO:0000256" key="7">
    <source>
        <dbReference type="ARBA" id="ARBA00022990"/>
    </source>
</evidence>
<feature type="binding site" evidence="8">
    <location>
        <position position="541"/>
    </location>
    <ligand>
        <name>Mg(2+)</name>
        <dbReference type="ChEBI" id="CHEBI:18420"/>
    </ligand>
</feature>
<evidence type="ECO:0000256" key="3">
    <source>
        <dbReference type="ARBA" id="ARBA00022723"/>
    </source>
</evidence>
<dbReference type="InterPro" id="IPR000873">
    <property type="entry name" value="AMP-dep_synth/lig_dom"/>
</dbReference>
<keyword evidence="5 8" id="KW-0067">ATP-binding</keyword>
<evidence type="ECO:0000313" key="13">
    <source>
        <dbReference type="Proteomes" id="UP000281474"/>
    </source>
</evidence>
<comment type="PTM">
    <text evidence="8">Acetylated. Deacetylation by the SIR2-homolog deacetylase activates the enzyme.</text>
</comment>
<dbReference type="Proteomes" id="UP000281474">
    <property type="component" value="Unassembled WGS sequence"/>
</dbReference>
<feature type="modified residue" description="N6-acetyllysine" evidence="8">
    <location>
        <position position="608"/>
    </location>
</feature>
<comment type="function">
    <text evidence="8">Catalyzes the conversion of acetate into acetyl-CoA (AcCoA), an essential intermediate at the junction of anabolic and catabolic pathways. AcsA undergoes a two-step reaction. In the first half reaction, AcsA combines acetate with ATP to form acetyl-adenylate (AcAMP) intermediate. In the second half reaction, it can then transfer the acetyl group from AcAMP to the sulfhydryl group of CoA, forming the product AcCoA.</text>
</comment>
<dbReference type="InterPro" id="IPR045851">
    <property type="entry name" value="AMP-bd_C_sf"/>
</dbReference>
<feature type="binding site" evidence="8">
    <location>
        <position position="538"/>
    </location>
    <ligand>
        <name>Mg(2+)</name>
        <dbReference type="ChEBI" id="CHEBI:18420"/>
    </ligand>
</feature>
<dbReference type="PANTHER" id="PTHR24095:SF243">
    <property type="entry name" value="ACETYL-COENZYME A SYNTHETASE"/>
    <property type="match status" value="1"/>
</dbReference>
<comment type="similarity">
    <text evidence="1 8">Belongs to the ATP-dependent AMP-binding enzyme family.</text>
</comment>
<feature type="binding site" evidence="8">
    <location>
        <position position="522"/>
    </location>
    <ligand>
        <name>CoA</name>
        <dbReference type="ChEBI" id="CHEBI:57287"/>
    </ligand>
</feature>
<keyword evidence="4 8" id="KW-0547">Nucleotide-binding</keyword>
<dbReference type="Gene3D" id="3.40.50.12780">
    <property type="entry name" value="N-terminal domain of ligase-like"/>
    <property type="match status" value="1"/>
</dbReference>
<evidence type="ECO:0000259" key="10">
    <source>
        <dbReference type="Pfam" id="PF13193"/>
    </source>
</evidence>
<feature type="binding site" evidence="8">
    <location>
        <position position="514"/>
    </location>
    <ligand>
        <name>ATP</name>
        <dbReference type="ChEBI" id="CHEBI:30616"/>
    </ligand>
</feature>
<evidence type="ECO:0000313" key="12">
    <source>
        <dbReference type="EMBL" id="RLV58411.1"/>
    </source>
</evidence>
<feature type="binding site" evidence="8">
    <location>
        <position position="334"/>
    </location>
    <ligand>
        <name>CoA</name>
        <dbReference type="ChEBI" id="CHEBI:57287"/>
    </ligand>
</feature>